<sequence length="841" mass="95871">MSKLTNVVKTLDTGREKPFVSVVTPTWNRAAFLPYLLYMYRYQDYPADRRELVILDDSPQSHQPLIERLTQGKPEAFNIRYIHHPEKLALGKKRNMLNALAKGEYILCMDDDDYYPADKISYTIAMMQQHRALISGSDQIPIWYSHINRLFKTRRFGAQNILNGTFCYHRNYLKKHRYDDDCNLAEEAGFTHQFTVNPLQLPGERTILCISHSHNTFDKDFILGSSEPMADTLDQRIPDPMLRTWYHSLHNATHNQPIDWTAIDRVVIVNLDKRPDRLSQAQQELALLNVPAEKIVRLAASENANGQLGRRQSHLQALEMAQQQGWQNYLLLEDDAILLKQEKHTRVLNSLLAALPRLPWEVILLGGEIQHGKELKSLTGVIHAQDCRKVCAYLVSSRYYATLAAHMQQDPSETLEAQWQPLMREGKWLACYPSLSYQRAGFSDIEQQETDNIRFYFNKINHSPTALPPPPGATSDVIGFYMETGLHYAVYKPIIQALQARGQRCSLLISDRIQKSFLDEMIDTLKGIDNPALGGAQLSSVIAQRQRFRCLVSPYYTPLLNGLADIHVRAMYGLAKETWNHAWWNTFYQRILCYGPYSQQALDINGTAKVVGNPRFDEWHDGSDMRALPASLKLDPKKPTILYAPTYGALSSLPHWAEKLGHLSREFNLVTKLHHGTRHRAEESASLALAERHLKKQVDDPQLALPLLAKADYVLTDNSGFIFDAIHMNKRVILLDWPGMDALLDGQQSYSTPNSADQRIRTVLPVAHNMPTLRQALADSYDWAALDAPLREIRQRYCDPFMDGQAGTRAAQVIVEALEQHARGEGETNALLHSLQEKLFP</sequence>
<comment type="caution">
    <text evidence="2">The sequence shown here is derived from an EMBL/GenBank/DDBJ whole genome shotgun (WGS) entry which is preliminary data.</text>
</comment>
<protein>
    <submittedName>
        <fullName evidence="2">Glycosyltransferase</fullName>
        <ecNumber evidence="2">2.4.-.-</ecNumber>
    </submittedName>
</protein>
<keyword evidence="2" id="KW-0808">Transferase</keyword>
<dbReference type="RefSeq" id="WP_331388360.1">
    <property type="nucleotide sequence ID" value="NZ_JAZKKV010000001.1"/>
</dbReference>
<evidence type="ECO:0000313" key="3">
    <source>
        <dbReference type="Proteomes" id="UP001331691"/>
    </source>
</evidence>
<feature type="domain" description="Glycosyltransferase 2-like" evidence="1">
    <location>
        <begin position="21"/>
        <end position="135"/>
    </location>
</feature>
<name>A0AB35XEA4_9ENTR</name>
<dbReference type="Proteomes" id="UP001331691">
    <property type="component" value="Unassembled WGS sequence"/>
</dbReference>
<evidence type="ECO:0000259" key="1">
    <source>
        <dbReference type="Pfam" id="PF00535"/>
    </source>
</evidence>
<dbReference type="EC" id="2.4.-.-" evidence="2"/>
<evidence type="ECO:0000313" key="2">
    <source>
        <dbReference type="EMBL" id="MEE9655062.1"/>
    </source>
</evidence>
<dbReference type="AlphaFoldDB" id="A0AB35XEA4"/>
<organism evidence="2 3">
    <name type="scientific">Kluyvera ascorbata</name>
    <dbReference type="NCBI Taxonomy" id="51288"/>
    <lineage>
        <taxon>Bacteria</taxon>
        <taxon>Pseudomonadati</taxon>
        <taxon>Pseudomonadota</taxon>
        <taxon>Gammaproteobacteria</taxon>
        <taxon>Enterobacterales</taxon>
        <taxon>Enterobacteriaceae</taxon>
        <taxon>Kluyvera</taxon>
    </lineage>
</organism>
<dbReference type="InterPro" id="IPR029044">
    <property type="entry name" value="Nucleotide-diphossugar_trans"/>
</dbReference>
<dbReference type="PANTHER" id="PTHR22916">
    <property type="entry name" value="GLYCOSYLTRANSFERASE"/>
    <property type="match status" value="1"/>
</dbReference>
<keyword evidence="3" id="KW-1185">Reference proteome</keyword>
<proteinExistence type="predicted"/>
<dbReference type="Gene3D" id="3.40.50.12580">
    <property type="match status" value="1"/>
</dbReference>
<keyword evidence="2" id="KW-0328">Glycosyltransferase</keyword>
<dbReference type="CDD" id="cd00761">
    <property type="entry name" value="Glyco_tranf_GTA_type"/>
    <property type="match status" value="1"/>
</dbReference>
<dbReference type="InterPro" id="IPR043148">
    <property type="entry name" value="TagF_C"/>
</dbReference>
<dbReference type="EMBL" id="JAZKKV010000001">
    <property type="protein sequence ID" value="MEE9655062.1"/>
    <property type="molecule type" value="Genomic_DNA"/>
</dbReference>
<dbReference type="PANTHER" id="PTHR22916:SF3">
    <property type="entry name" value="UDP-GLCNAC:BETAGAL BETA-1,3-N-ACETYLGLUCOSAMINYLTRANSFERASE-LIKE PROTEIN 1"/>
    <property type="match status" value="1"/>
</dbReference>
<dbReference type="GO" id="GO:0016758">
    <property type="term" value="F:hexosyltransferase activity"/>
    <property type="evidence" value="ECO:0007669"/>
    <property type="project" value="UniProtKB-ARBA"/>
</dbReference>
<dbReference type="SUPFAM" id="SSF53448">
    <property type="entry name" value="Nucleotide-diphospho-sugar transferases"/>
    <property type="match status" value="1"/>
</dbReference>
<reference evidence="2 3" key="1">
    <citation type="submission" date="2023-10" db="EMBL/GenBank/DDBJ databases">
        <title>Wastewater isolates of ESBL- and carbapenemase-producing Gram-negative bacteria from New Zealand.</title>
        <authorList>
            <person name="Straub C."/>
            <person name="Weaver L."/>
            <person name="Cornelius A."/>
            <person name="Mcgill E."/>
            <person name="Dyet K."/>
            <person name="White L."/>
            <person name="Pattis I."/>
        </authorList>
    </citation>
    <scope>NUCLEOTIDE SEQUENCE [LARGE SCALE GENOMIC DNA]</scope>
    <source>
        <strain evidence="2 3">ESBL09</strain>
    </source>
</reference>
<dbReference type="InterPro" id="IPR001173">
    <property type="entry name" value="Glyco_trans_2-like"/>
</dbReference>
<accession>A0AB35XEA4</accession>
<dbReference type="Pfam" id="PF00535">
    <property type="entry name" value="Glycos_transf_2"/>
    <property type="match status" value="1"/>
</dbReference>
<gene>
    <name evidence="2" type="ORF">V4836_13040</name>
</gene>
<dbReference type="Gene3D" id="3.90.550.10">
    <property type="entry name" value="Spore Coat Polysaccharide Biosynthesis Protein SpsA, Chain A"/>
    <property type="match status" value="1"/>
</dbReference>
<dbReference type="SUPFAM" id="SSF53756">
    <property type="entry name" value="UDP-Glycosyltransferase/glycogen phosphorylase"/>
    <property type="match status" value="1"/>
</dbReference>